<evidence type="ECO:0000313" key="9">
    <source>
        <dbReference type="EMBL" id="KXZ42607.1"/>
    </source>
</evidence>
<dbReference type="PROSITE" id="PS00108">
    <property type="entry name" value="PROTEIN_KINASE_ST"/>
    <property type="match status" value="1"/>
</dbReference>
<organism evidence="9 10">
    <name type="scientific">Gonium pectorale</name>
    <name type="common">Green alga</name>
    <dbReference type="NCBI Taxonomy" id="33097"/>
    <lineage>
        <taxon>Eukaryota</taxon>
        <taxon>Viridiplantae</taxon>
        <taxon>Chlorophyta</taxon>
        <taxon>core chlorophytes</taxon>
        <taxon>Chlorophyceae</taxon>
        <taxon>CS clade</taxon>
        <taxon>Chlamydomonadales</taxon>
        <taxon>Volvocaceae</taxon>
        <taxon>Gonium</taxon>
    </lineage>
</organism>
<evidence type="ECO:0000256" key="6">
    <source>
        <dbReference type="RuleBase" id="RU000304"/>
    </source>
</evidence>
<dbReference type="GO" id="GO:0005737">
    <property type="term" value="C:cytoplasm"/>
    <property type="evidence" value="ECO:0007669"/>
    <property type="project" value="TreeGrafter"/>
</dbReference>
<dbReference type="InterPro" id="IPR017441">
    <property type="entry name" value="Protein_kinase_ATP_BS"/>
</dbReference>
<feature type="domain" description="Protein kinase" evidence="8">
    <location>
        <begin position="87"/>
        <end position="310"/>
    </location>
</feature>
<dbReference type="PANTHER" id="PTHR23257">
    <property type="entry name" value="SERINE-THREONINE PROTEIN KINASE"/>
    <property type="match status" value="1"/>
</dbReference>
<evidence type="ECO:0000256" key="3">
    <source>
        <dbReference type="ARBA" id="ARBA00022777"/>
    </source>
</evidence>
<dbReference type="GO" id="GO:0007165">
    <property type="term" value="P:signal transduction"/>
    <property type="evidence" value="ECO:0007669"/>
    <property type="project" value="TreeGrafter"/>
</dbReference>
<comment type="similarity">
    <text evidence="6">Belongs to the protein kinase superfamily.</text>
</comment>
<dbReference type="PROSITE" id="PS50011">
    <property type="entry name" value="PROTEIN_KINASE_DOM"/>
    <property type="match status" value="1"/>
</dbReference>
<keyword evidence="1" id="KW-0808">Transferase</keyword>
<dbReference type="GO" id="GO:0004674">
    <property type="term" value="F:protein serine/threonine kinase activity"/>
    <property type="evidence" value="ECO:0007669"/>
    <property type="project" value="UniProtKB-KW"/>
</dbReference>
<dbReference type="InterPro" id="IPR008271">
    <property type="entry name" value="Ser/Thr_kinase_AS"/>
</dbReference>
<keyword evidence="2 5" id="KW-0547">Nucleotide-binding</keyword>
<reference evidence="10" key="1">
    <citation type="journal article" date="2016" name="Nat. Commun.">
        <title>The Gonium pectorale genome demonstrates co-option of cell cycle regulation during the evolution of multicellularity.</title>
        <authorList>
            <person name="Hanschen E.R."/>
            <person name="Marriage T.N."/>
            <person name="Ferris P.J."/>
            <person name="Hamaji T."/>
            <person name="Toyoda A."/>
            <person name="Fujiyama A."/>
            <person name="Neme R."/>
            <person name="Noguchi H."/>
            <person name="Minakuchi Y."/>
            <person name="Suzuki M."/>
            <person name="Kawai-Toyooka H."/>
            <person name="Smith D.R."/>
            <person name="Sparks H."/>
            <person name="Anderson J."/>
            <person name="Bakaric R."/>
            <person name="Luria V."/>
            <person name="Karger A."/>
            <person name="Kirschner M.W."/>
            <person name="Durand P.M."/>
            <person name="Michod R.E."/>
            <person name="Nozaki H."/>
            <person name="Olson B.J."/>
        </authorList>
    </citation>
    <scope>NUCLEOTIDE SEQUENCE [LARGE SCALE GENOMIC DNA]</scope>
    <source>
        <strain evidence="10">NIES-2863</strain>
    </source>
</reference>
<evidence type="ECO:0000313" key="10">
    <source>
        <dbReference type="Proteomes" id="UP000075714"/>
    </source>
</evidence>
<dbReference type="Proteomes" id="UP000075714">
    <property type="component" value="Unassembled WGS sequence"/>
</dbReference>
<dbReference type="PROSITE" id="PS00107">
    <property type="entry name" value="PROTEIN_KINASE_ATP"/>
    <property type="match status" value="1"/>
</dbReference>
<protein>
    <recommendedName>
        <fullName evidence="8">Protein kinase domain-containing protein</fullName>
    </recommendedName>
</protein>
<dbReference type="EMBL" id="LSYV01000130">
    <property type="protein sequence ID" value="KXZ42607.1"/>
    <property type="molecule type" value="Genomic_DNA"/>
</dbReference>
<dbReference type="InterPro" id="IPR050167">
    <property type="entry name" value="Ser_Thr_protein_kinase"/>
</dbReference>
<dbReference type="AlphaFoldDB" id="A0A150FYF9"/>
<name>A0A150FYF9_GONPE</name>
<feature type="compositionally biased region" description="Basic and acidic residues" evidence="7">
    <location>
        <begin position="1"/>
        <end position="16"/>
    </location>
</feature>
<accession>A0A150FYF9</accession>
<evidence type="ECO:0000256" key="4">
    <source>
        <dbReference type="ARBA" id="ARBA00022840"/>
    </source>
</evidence>
<dbReference type="STRING" id="33097.A0A150FYF9"/>
<sequence>MAFARLENKAPEKQIVEPKASGGVAPDGAERAPGGEQHGASGGVAPDRAERAPGGEQHGASRGALLATNAVTFLTEKQLQLLIPGAGDARKTLGSGGFGTVFAGFDAAIGPLAIKCFSETLTDPTSAVARRSHGLAEAANLLVGTWRSCDYVLTLHGICRNAYGKTVALVWEQASTDLGTLACDNDCSLGTLALLIADGIRGVAEIHRHDMIHRDLKPPNFLVFGLEGDSPRCRVADYDLVVPKDLYADMITPLMDKVMTLYDNKPDGRLVRTLLEMALDLTGKNPAARICRFGSLDQLADTITSVCKSV</sequence>
<dbReference type="OrthoDB" id="40902at2759"/>
<dbReference type="SUPFAM" id="SSF56112">
    <property type="entry name" value="Protein kinase-like (PK-like)"/>
    <property type="match status" value="1"/>
</dbReference>
<feature type="region of interest" description="Disordered" evidence="7">
    <location>
        <begin position="1"/>
        <end position="60"/>
    </location>
</feature>
<dbReference type="Gene3D" id="1.10.510.10">
    <property type="entry name" value="Transferase(Phosphotransferase) domain 1"/>
    <property type="match status" value="1"/>
</dbReference>
<dbReference type="GO" id="GO:0005524">
    <property type="term" value="F:ATP binding"/>
    <property type="evidence" value="ECO:0007669"/>
    <property type="project" value="UniProtKB-UniRule"/>
</dbReference>
<gene>
    <name evidence="9" type="ORF">GPECTOR_130g568</name>
</gene>
<evidence type="ECO:0000256" key="1">
    <source>
        <dbReference type="ARBA" id="ARBA00022679"/>
    </source>
</evidence>
<dbReference type="SMART" id="SM00220">
    <property type="entry name" value="S_TKc"/>
    <property type="match status" value="1"/>
</dbReference>
<comment type="caution">
    <text evidence="9">The sequence shown here is derived from an EMBL/GenBank/DDBJ whole genome shotgun (WGS) entry which is preliminary data.</text>
</comment>
<keyword evidence="3" id="KW-0418">Kinase</keyword>
<evidence type="ECO:0000256" key="7">
    <source>
        <dbReference type="SAM" id="MobiDB-lite"/>
    </source>
</evidence>
<dbReference type="Pfam" id="PF00069">
    <property type="entry name" value="Pkinase"/>
    <property type="match status" value="1"/>
</dbReference>
<evidence type="ECO:0000259" key="8">
    <source>
        <dbReference type="PROSITE" id="PS50011"/>
    </source>
</evidence>
<dbReference type="InterPro" id="IPR011009">
    <property type="entry name" value="Kinase-like_dom_sf"/>
</dbReference>
<keyword evidence="4 5" id="KW-0067">ATP-binding</keyword>
<evidence type="ECO:0000256" key="5">
    <source>
        <dbReference type="PROSITE-ProRule" id="PRU10141"/>
    </source>
</evidence>
<keyword evidence="6" id="KW-0723">Serine/threonine-protein kinase</keyword>
<proteinExistence type="inferred from homology"/>
<keyword evidence="10" id="KW-1185">Reference proteome</keyword>
<evidence type="ECO:0000256" key="2">
    <source>
        <dbReference type="ARBA" id="ARBA00022741"/>
    </source>
</evidence>
<dbReference type="InterPro" id="IPR000719">
    <property type="entry name" value="Prot_kinase_dom"/>
</dbReference>
<feature type="binding site" evidence="5">
    <location>
        <position position="115"/>
    </location>
    <ligand>
        <name>ATP</name>
        <dbReference type="ChEBI" id="CHEBI:30616"/>
    </ligand>
</feature>